<reference evidence="1" key="1">
    <citation type="submission" date="2021-06" db="EMBL/GenBank/DDBJ databases">
        <authorList>
            <person name="Kallberg Y."/>
            <person name="Tangrot J."/>
            <person name="Rosling A."/>
        </authorList>
    </citation>
    <scope>NUCLEOTIDE SEQUENCE</scope>
    <source>
        <strain evidence="1">28 12/20/2015</strain>
    </source>
</reference>
<protein>
    <submittedName>
        <fullName evidence="1">9629_t:CDS:1</fullName>
    </submittedName>
</protein>
<gene>
    <name evidence="1" type="ORF">SPELUC_LOCUS3809</name>
</gene>
<comment type="caution">
    <text evidence="1">The sequence shown here is derived from an EMBL/GenBank/DDBJ whole genome shotgun (WGS) entry which is preliminary data.</text>
</comment>
<evidence type="ECO:0000313" key="2">
    <source>
        <dbReference type="Proteomes" id="UP000789366"/>
    </source>
</evidence>
<sequence length="65" mass="7249">MLKCGRCNHEKPIESFKIAAIAKNLESALAPEALVDFIFEALQENQNSDDLKFCVILDPLIDTVD</sequence>
<evidence type="ECO:0000313" key="1">
    <source>
        <dbReference type="EMBL" id="CAG8518284.1"/>
    </source>
</evidence>
<name>A0ACA9LBV8_9GLOM</name>
<proteinExistence type="predicted"/>
<feature type="non-terminal residue" evidence="1">
    <location>
        <position position="65"/>
    </location>
</feature>
<dbReference type="Proteomes" id="UP000789366">
    <property type="component" value="Unassembled WGS sequence"/>
</dbReference>
<accession>A0ACA9LBV8</accession>
<dbReference type="EMBL" id="CAJVPW010003077">
    <property type="protein sequence ID" value="CAG8518284.1"/>
    <property type="molecule type" value="Genomic_DNA"/>
</dbReference>
<organism evidence="1 2">
    <name type="scientific">Cetraspora pellucida</name>
    <dbReference type="NCBI Taxonomy" id="1433469"/>
    <lineage>
        <taxon>Eukaryota</taxon>
        <taxon>Fungi</taxon>
        <taxon>Fungi incertae sedis</taxon>
        <taxon>Mucoromycota</taxon>
        <taxon>Glomeromycotina</taxon>
        <taxon>Glomeromycetes</taxon>
        <taxon>Diversisporales</taxon>
        <taxon>Gigasporaceae</taxon>
        <taxon>Cetraspora</taxon>
    </lineage>
</organism>
<keyword evidence="2" id="KW-1185">Reference proteome</keyword>